<feature type="repeat" description="ANK" evidence="1">
    <location>
        <begin position="422"/>
        <end position="455"/>
    </location>
</feature>
<protein>
    <recommendedName>
        <fullName evidence="3">Clr5 domain-containing protein</fullName>
    </recommendedName>
</protein>
<dbReference type="Gene3D" id="1.25.40.20">
    <property type="entry name" value="Ankyrin repeat-containing domain"/>
    <property type="match status" value="1"/>
</dbReference>
<evidence type="ECO:0000259" key="3">
    <source>
        <dbReference type="Pfam" id="PF14420"/>
    </source>
</evidence>
<dbReference type="Pfam" id="PF14420">
    <property type="entry name" value="Clr5"/>
    <property type="match status" value="1"/>
</dbReference>
<keyword evidence="1" id="KW-0040">ANK repeat</keyword>
<dbReference type="InterPro" id="IPR036770">
    <property type="entry name" value="Ankyrin_rpt-contain_sf"/>
</dbReference>
<dbReference type="PANTHER" id="PTHR24118">
    <property type="entry name" value="POTE ANKYRIN DOMAIN"/>
    <property type="match status" value="1"/>
</dbReference>
<name>A0A9P8IFT5_9PEZI</name>
<dbReference type="Pfam" id="PF12796">
    <property type="entry name" value="Ank_2"/>
    <property type="match status" value="2"/>
</dbReference>
<feature type="compositionally biased region" description="Polar residues" evidence="2">
    <location>
        <begin position="587"/>
        <end position="599"/>
    </location>
</feature>
<dbReference type="Proteomes" id="UP000750711">
    <property type="component" value="Unassembled WGS sequence"/>
</dbReference>
<dbReference type="AlphaFoldDB" id="A0A9P8IFT5"/>
<feature type="region of interest" description="Disordered" evidence="2">
    <location>
        <begin position="586"/>
        <end position="616"/>
    </location>
</feature>
<dbReference type="PROSITE" id="PS50297">
    <property type="entry name" value="ANK_REP_REGION"/>
    <property type="match status" value="5"/>
</dbReference>
<sequence length="654" mass="71995">MSTIARARANHHTAEEWERYRKIIKRLYIDENKTQNEVRQILEAHESQLKKQLDKWDLAAKNVKLKREEKAALLQLQEGRWALENKTTEFRKWGKQVDPRTLSRFKDYLGKNSVLAGDLVDDSVSLAGVSYRTPSVNGSYIETAVVSESGGWKKPKMVDIIAKYMAGLSIRSEKTRGVVLKESNLHQLDSPTSNTSDRPLPNLPQESEASPNNNSDSDLKNHDSQPFNSSSRRSPTELLFKKYINSDMLLDDSSRPSTSTEASDLAQLPPQPLSSAGLSSVIHEFGSGTADGELTEGELARRFPFGVEEVLSSGFVGGLSRSCVTLALELAVLSNRGDIVHVLLRGGAAPEFQVCYGIWATQWAVMADGEEIMNSLLSAKADPNRVGIRQESLLHMAAERGTDGILRSLISAGASIDARNEDQRTPLHCATRREGNVAIVRELIQAYANVNAADLHGNTPLHFATRFGDAEMIRTLLLSGADPNSRNNLQQTPMFNILDSARDTEIAVLLLEYGAGVNFRTMNGSTPLHLATLVERVDIVVMLLESGADIASQDHFGQTPLYLAIERGNSAIAKLLAERGADMAELGSSTKRATPQNHASADRNSRVRQFGGPRSQLQSISEELNVEDEPMEDGWLAEDIEAADSIYVLYRGEF</sequence>
<dbReference type="EMBL" id="JAGHQM010001954">
    <property type="protein sequence ID" value="KAH0551530.1"/>
    <property type="molecule type" value="Genomic_DNA"/>
</dbReference>
<feature type="region of interest" description="Disordered" evidence="2">
    <location>
        <begin position="182"/>
        <end position="233"/>
    </location>
</feature>
<proteinExistence type="predicted"/>
<accession>A0A9P8IFT5</accession>
<dbReference type="SUPFAM" id="SSF48403">
    <property type="entry name" value="Ankyrin repeat"/>
    <property type="match status" value="1"/>
</dbReference>
<keyword evidence="5" id="KW-1185">Reference proteome</keyword>
<dbReference type="InterPro" id="IPR025676">
    <property type="entry name" value="Clr5_dom"/>
</dbReference>
<feature type="repeat" description="ANK" evidence="1">
    <location>
        <begin position="523"/>
        <end position="555"/>
    </location>
</feature>
<evidence type="ECO:0000256" key="2">
    <source>
        <dbReference type="SAM" id="MobiDB-lite"/>
    </source>
</evidence>
<reference evidence="4" key="1">
    <citation type="submission" date="2021-03" db="EMBL/GenBank/DDBJ databases">
        <title>Comparative genomics and phylogenomic investigation of the class Geoglossomycetes provide insights into ecological specialization and systematics.</title>
        <authorList>
            <person name="Melie T."/>
            <person name="Pirro S."/>
            <person name="Miller A.N."/>
            <person name="Quandt A."/>
        </authorList>
    </citation>
    <scope>NUCLEOTIDE SEQUENCE</scope>
    <source>
        <strain evidence="4">CAQ_001_2017</strain>
    </source>
</reference>
<gene>
    <name evidence="4" type="ORF">GP486_007253</name>
</gene>
<feature type="region of interest" description="Disordered" evidence="2">
    <location>
        <begin position="251"/>
        <end position="273"/>
    </location>
</feature>
<feature type="compositionally biased region" description="Polar residues" evidence="2">
    <location>
        <begin position="204"/>
        <end position="216"/>
    </location>
</feature>
<feature type="compositionally biased region" description="Polar residues" evidence="2">
    <location>
        <begin position="224"/>
        <end position="233"/>
    </location>
</feature>
<comment type="caution">
    <text evidence="4">The sequence shown here is derived from an EMBL/GenBank/DDBJ whole genome shotgun (WGS) entry which is preliminary data.</text>
</comment>
<dbReference type="PROSITE" id="PS50088">
    <property type="entry name" value="ANK_REPEAT"/>
    <property type="match status" value="5"/>
</dbReference>
<feature type="compositionally biased region" description="Polar residues" evidence="2">
    <location>
        <begin position="185"/>
        <end position="197"/>
    </location>
</feature>
<feature type="repeat" description="ANK" evidence="1">
    <location>
        <begin position="556"/>
        <end position="588"/>
    </location>
</feature>
<evidence type="ECO:0000256" key="1">
    <source>
        <dbReference type="PROSITE-ProRule" id="PRU00023"/>
    </source>
</evidence>
<dbReference type="SMART" id="SM00248">
    <property type="entry name" value="ANK"/>
    <property type="match status" value="8"/>
</dbReference>
<dbReference type="PANTHER" id="PTHR24118:SF99">
    <property type="entry name" value="POTE ANKYRIN DOMAIN FAMILY MEMBER 3C-RELATED"/>
    <property type="match status" value="1"/>
</dbReference>
<feature type="domain" description="Clr5" evidence="3">
    <location>
        <begin position="14"/>
        <end position="58"/>
    </location>
</feature>
<dbReference type="PRINTS" id="PR01415">
    <property type="entry name" value="ANKYRIN"/>
</dbReference>
<evidence type="ECO:0000313" key="4">
    <source>
        <dbReference type="EMBL" id="KAH0551530.1"/>
    </source>
</evidence>
<dbReference type="InterPro" id="IPR002110">
    <property type="entry name" value="Ankyrin_rpt"/>
</dbReference>
<evidence type="ECO:0000313" key="5">
    <source>
        <dbReference type="Proteomes" id="UP000750711"/>
    </source>
</evidence>
<organism evidence="4 5">
    <name type="scientific">Trichoglossum hirsutum</name>
    <dbReference type="NCBI Taxonomy" id="265104"/>
    <lineage>
        <taxon>Eukaryota</taxon>
        <taxon>Fungi</taxon>
        <taxon>Dikarya</taxon>
        <taxon>Ascomycota</taxon>
        <taxon>Pezizomycotina</taxon>
        <taxon>Geoglossomycetes</taxon>
        <taxon>Geoglossales</taxon>
        <taxon>Geoglossaceae</taxon>
        <taxon>Trichoglossum</taxon>
    </lineage>
</organism>
<feature type="repeat" description="ANK" evidence="1">
    <location>
        <begin position="456"/>
        <end position="488"/>
    </location>
</feature>
<feature type="repeat" description="ANK" evidence="1">
    <location>
        <begin position="389"/>
        <end position="421"/>
    </location>
</feature>